<evidence type="ECO:0000313" key="2">
    <source>
        <dbReference type="EMBL" id="KAK7205930.1"/>
    </source>
</evidence>
<reference evidence="2 3" key="1">
    <citation type="submission" date="2024-03" db="EMBL/GenBank/DDBJ databases">
        <title>Genome-scale model development and genomic sequencing of the oleaginous clade Lipomyces.</title>
        <authorList>
            <consortium name="Lawrence Berkeley National Laboratory"/>
            <person name="Czajka J.J."/>
            <person name="Han Y."/>
            <person name="Kim J."/>
            <person name="Mondo S.J."/>
            <person name="Hofstad B.A."/>
            <person name="Robles A."/>
            <person name="Haridas S."/>
            <person name="Riley R."/>
            <person name="LaButti K."/>
            <person name="Pangilinan J."/>
            <person name="Andreopoulos W."/>
            <person name="Lipzen A."/>
            <person name="Yan J."/>
            <person name="Wang M."/>
            <person name="Ng V."/>
            <person name="Grigoriev I.V."/>
            <person name="Spatafora J.W."/>
            <person name="Magnuson J.K."/>
            <person name="Baker S.E."/>
            <person name="Pomraning K.R."/>
        </authorList>
    </citation>
    <scope>NUCLEOTIDE SEQUENCE [LARGE SCALE GENOMIC DNA]</scope>
    <source>
        <strain evidence="2 3">Phaff 52-87</strain>
    </source>
</reference>
<dbReference type="Proteomes" id="UP001498771">
    <property type="component" value="Unassembled WGS sequence"/>
</dbReference>
<dbReference type="SUPFAM" id="SSF48371">
    <property type="entry name" value="ARM repeat"/>
    <property type="match status" value="1"/>
</dbReference>
<dbReference type="PANTHER" id="PTHR32226:SF2">
    <property type="entry name" value="TELO2-INTERACTING PROTEIN 2"/>
    <property type="match status" value="1"/>
</dbReference>
<dbReference type="RefSeq" id="XP_064768963.1">
    <property type="nucleotide sequence ID" value="XM_064912446.1"/>
</dbReference>
<dbReference type="PANTHER" id="PTHR32226">
    <property type="entry name" value="TELO2-INTERACTING PROTEIN 2"/>
    <property type="match status" value="1"/>
</dbReference>
<accession>A0ABR1F7W3</accession>
<gene>
    <name evidence="2" type="ORF">BZA70DRAFT_277445</name>
</gene>
<name>A0ABR1F7W3_9ASCO</name>
<sequence>MDILETRLGSVEYSALTERDKSQIQQLLHETSPDKILPLEQISTISIDSDKVLRAIASKARVITSIYIHIASAPTDQIDLDAWIVYSRKLVPLICRLLRPLPEKWITAEDAYVETKTRWKQQQEFKATATVLLRSLKEVLSFLPDLQDIDLRELVQSLATYTLNDDPWCTTDSTDLATALLNTYSQSFDYPDIGHAILSETVRPVFEHSRKKQVTSVGTLSASRDHELESSFDTDEAKVWSVLRPEAATLVLFVLSHVKDDRFTTTNWGLIVPPTLSILDDANPIYKTRGCQILHLLLAQTPPQFILIRGLTVLFWDSLTACLAYLPLGTSAISLPESLKLLDEAYDTLLALSSIRAQDVGSKRASTTAAHTPDPSATRAYNQKHARYLSEILVTGIYHSLSLCGEKVEVSELLVRKLGAIAAAMDVYFVLHLQTSTKLLVDILSDPFATLYTPLLFTTLDALDVIIEITVPRISTYRFQLLKGLLVCWKQACESEDGGEDMAELKSRLKNTVALLKAKTASAEVDSWQDTVAAVNDLGSAYRGLL</sequence>
<dbReference type="Pfam" id="PF10521">
    <property type="entry name" value="Tti2"/>
    <property type="match status" value="1"/>
</dbReference>
<organism evidence="2 3">
    <name type="scientific">Myxozyma melibiosi</name>
    <dbReference type="NCBI Taxonomy" id="54550"/>
    <lineage>
        <taxon>Eukaryota</taxon>
        <taxon>Fungi</taxon>
        <taxon>Dikarya</taxon>
        <taxon>Ascomycota</taxon>
        <taxon>Saccharomycotina</taxon>
        <taxon>Lipomycetes</taxon>
        <taxon>Lipomycetales</taxon>
        <taxon>Lipomycetaceae</taxon>
        <taxon>Myxozyma</taxon>
    </lineage>
</organism>
<dbReference type="InterPro" id="IPR018870">
    <property type="entry name" value="Tti2"/>
</dbReference>
<evidence type="ECO:0000256" key="1">
    <source>
        <dbReference type="ARBA" id="ARBA00034736"/>
    </source>
</evidence>
<dbReference type="GeneID" id="90037958"/>
<comment type="similarity">
    <text evidence="1">Belongs to the TTI2 family.</text>
</comment>
<keyword evidence="3" id="KW-1185">Reference proteome</keyword>
<protein>
    <submittedName>
        <fullName evidence="2">Uncharacterized protein</fullName>
    </submittedName>
</protein>
<dbReference type="EMBL" id="JBBJBU010000004">
    <property type="protein sequence ID" value="KAK7205930.1"/>
    <property type="molecule type" value="Genomic_DNA"/>
</dbReference>
<comment type="caution">
    <text evidence="2">The sequence shown here is derived from an EMBL/GenBank/DDBJ whole genome shotgun (WGS) entry which is preliminary data.</text>
</comment>
<proteinExistence type="inferred from homology"/>
<evidence type="ECO:0000313" key="3">
    <source>
        <dbReference type="Proteomes" id="UP001498771"/>
    </source>
</evidence>
<dbReference type="InterPro" id="IPR016024">
    <property type="entry name" value="ARM-type_fold"/>
</dbReference>